<name>A0A377Q5K3_9NEIS</name>
<dbReference type="EMBL" id="UGHR01000001">
    <property type="protein sequence ID" value="STQ90035.1"/>
    <property type="molecule type" value="Genomic_DNA"/>
</dbReference>
<proteinExistence type="predicted"/>
<keyword evidence="4" id="KW-1185">Reference proteome</keyword>
<protein>
    <recommendedName>
        <fullName evidence="5">NERD domain-containing protein</fullName>
    </recommendedName>
</protein>
<evidence type="ECO:0008006" key="5">
    <source>
        <dbReference type="Google" id="ProtNLM"/>
    </source>
</evidence>
<dbReference type="AlphaFoldDB" id="A0A377Q5K3"/>
<dbReference type="Proteomes" id="UP000295794">
    <property type="component" value="Unassembled WGS sequence"/>
</dbReference>
<evidence type="ECO:0000313" key="2">
    <source>
        <dbReference type="EMBL" id="TCU84569.1"/>
    </source>
</evidence>
<reference evidence="2 4" key="2">
    <citation type="submission" date="2019-03" db="EMBL/GenBank/DDBJ databases">
        <title>Genomic Encyclopedia of Type Strains, Phase IV (KMG-IV): sequencing the most valuable type-strain genomes for metagenomic binning, comparative biology and taxonomic classification.</title>
        <authorList>
            <person name="Goeker M."/>
        </authorList>
    </citation>
    <scope>NUCLEOTIDE SEQUENCE [LARGE SCALE GENOMIC DNA]</scope>
    <source>
        <strain evidence="2 4">DSM 3764</strain>
    </source>
</reference>
<organism evidence="1 3">
    <name type="scientific">Iodobacter fluviatilis</name>
    <dbReference type="NCBI Taxonomy" id="537"/>
    <lineage>
        <taxon>Bacteria</taxon>
        <taxon>Pseudomonadati</taxon>
        <taxon>Pseudomonadota</taxon>
        <taxon>Betaproteobacteria</taxon>
        <taxon>Neisseriales</taxon>
        <taxon>Chitinibacteraceae</taxon>
        <taxon>Iodobacter</taxon>
    </lineage>
</organism>
<reference evidence="1 3" key="1">
    <citation type="submission" date="2018-06" db="EMBL/GenBank/DDBJ databases">
        <authorList>
            <consortium name="Pathogen Informatics"/>
            <person name="Doyle S."/>
        </authorList>
    </citation>
    <scope>NUCLEOTIDE SEQUENCE [LARGE SCALE GENOMIC DNA]</scope>
    <source>
        <strain evidence="1 3">NCTC11159</strain>
    </source>
</reference>
<dbReference type="Proteomes" id="UP000255108">
    <property type="component" value="Unassembled WGS sequence"/>
</dbReference>
<sequence>MYYVHYKPLRNMLRTYSLHSALYQVWYRGTRIGKPDSRYRPDASTNIPYDWELELLAREIILNSQGGIVPRQNDHAQFPIDRGISHVRRIAEAISEVSVKSPDDALRAAHALIHQQIPWQDDDLLSRMARYARIMQFDQLKNLVEAKIGLTIRDLYTIGFAVAGAIDKNPCVVASSYSNAPGIAQGAEKAFFRLVAADLNELRQTTKENQIYDRRWAFSFNPLRAKPLIFDSQQPDLLMGISEKLLIWRITDGLYYDICKLKGFSVGWGAAFEKYIGDVLTAALSGSGFTVLSEQPYFPKPSERHDGADWIISDATGHVFIECKTKRLKIEAKMDFYDIALNEEIDTLANFFLQNYKNIQDARNQLLPDFEMNGLPVFCVVVTLENWRAQHPMIKDNLDALIRQKVAMANLPISIVDDCPYLLFNAQQFEKHMQDVARHNIQSTFLPKSEFCKGPYRHLFPGTLTALLPFLDSMPDSTQL</sequence>
<evidence type="ECO:0000313" key="4">
    <source>
        <dbReference type="Proteomes" id="UP000295794"/>
    </source>
</evidence>
<accession>A0A377Q5K3</accession>
<dbReference type="EMBL" id="SMBT01000009">
    <property type="protein sequence ID" value="TCU84569.1"/>
    <property type="molecule type" value="Genomic_DNA"/>
</dbReference>
<evidence type="ECO:0000313" key="3">
    <source>
        <dbReference type="Proteomes" id="UP000255108"/>
    </source>
</evidence>
<dbReference type="RefSeq" id="WP_207916666.1">
    <property type="nucleotide sequence ID" value="NZ_CAWOLO010000009.1"/>
</dbReference>
<gene>
    <name evidence="2" type="ORF">EV682_10994</name>
    <name evidence="1" type="ORF">NCTC11159_01093</name>
</gene>
<evidence type="ECO:0000313" key="1">
    <source>
        <dbReference type="EMBL" id="STQ90035.1"/>
    </source>
</evidence>